<dbReference type="Gene3D" id="3.40.50.300">
    <property type="entry name" value="P-loop containing nucleotide triphosphate hydrolases"/>
    <property type="match status" value="1"/>
</dbReference>
<dbReference type="EMBL" id="JAUJYN010000004">
    <property type="protein sequence ID" value="KAK1273085.1"/>
    <property type="molecule type" value="Genomic_DNA"/>
</dbReference>
<evidence type="ECO:0000256" key="6">
    <source>
        <dbReference type="ARBA" id="ARBA00022840"/>
    </source>
</evidence>
<feature type="transmembrane region" description="Helical" evidence="9">
    <location>
        <begin position="546"/>
        <end position="564"/>
    </location>
</feature>
<dbReference type="InterPro" id="IPR017871">
    <property type="entry name" value="ABC_transporter-like_CS"/>
</dbReference>
<feature type="domain" description="ABC transporter" evidence="10">
    <location>
        <begin position="61"/>
        <end position="304"/>
    </location>
</feature>
<dbReference type="PANTHER" id="PTHR48041">
    <property type="entry name" value="ABC TRANSPORTER G FAMILY MEMBER 28"/>
    <property type="match status" value="1"/>
</dbReference>
<feature type="transmembrane region" description="Helical" evidence="9">
    <location>
        <begin position="479"/>
        <end position="504"/>
    </location>
</feature>
<comment type="subcellular location">
    <subcellularLocation>
        <location evidence="1">Membrane</location>
        <topology evidence="1">Multi-pass membrane protein</topology>
    </subcellularLocation>
</comment>
<evidence type="ECO:0000256" key="4">
    <source>
        <dbReference type="ARBA" id="ARBA00022692"/>
    </source>
</evidence>
<organism evidence="11 12">
    <name type="scientific">Acorus gramineus</name>
    <name type="common">Dwarf sweet flag</name>
    <dbReference type="NCBI Taxonomy" id="55184"/>
    <lineage>
        <taxon>Eukaryota</taxon>
        <taxon>Viridiplantae</taxon>
        <taxon>Streptophyta</taxon>
        <taxon>Embryophyta</taxon>
        <taxon>Tracheophyta</taxon>
        <taxon>Spermatophyta</taxon>
        <taxon>Magnoliopsida</taxon>
        <taxon>Liliopsida</taxon>
        <taxon>Acoraceae</taxon>
        <taxon>Acorus</taxon>
    </lineage>
</organism>
<dbReference type="PROSITE" id="PS00211">
    <property type="entry name" value="ABC_TRANSPORTER_1"/>
    <property type="match status" value="1"/>
</dbReference>
<dbReference type="Proteomes" id="UP001179952">
    <property type="component" value="Unassembled WGS sequence"/>
</dbReference>
<accession>A0AAV9B9R6</accession>
<keyword evidence="3" id="KW-0813">Transport</keyword>
<evidence type="ECO:0000256" key="2">
    <source>
        <dbReference type="ARBA" id="ARBA00005814"/>
    </source>
</evidence>
<keyword evidence="7 9" id="KW-1133">Transmembrane helix</keyword>
<keyword evidence="12" id="KW-1185">Reference proteome</keyword>
<dbReference type="AlphaFoldDB" id="A0AAV9B9R6"/>
<comment type="caution">
    <text evidence="11">The sequence shown here is derived from an EMBL/GenBank/DDBJ whole genome shotgun (WGS) entry which is preliminary data.</text>
</comment>
<dbReference type="InterPro" id="IPR003439">
    <property type="entry name" value="ABC_transporter-like_ATP-bd"/>
</dbReference>
<dbReference type="InterPro" id="IPR050352">
    <property type="entry name" value="ABCG_transporters"/>
</dbReference>
<keyword evidence="5" id="KW-0547">Nucleotide-binding</keyword>
<dbReference type="Pfam" id="PF19055">
    <property type="entry name" value="ABC2_membrane_7"/>
    <property type="match status" value="1"/>
</dbReference>
<dbReference type="InterPro" id="IPR043926">
    <property type="entry name" value="ABCG_dom"/>
</dbReference>
<name>A0AAV9B9R6_ACOGR</name>
<protein>
    <submittedName>
        <fullName evidence="11">ABC transporter G family member 14</fullName>
    </submittedName>
</protein>
<feature type="transmembrane region" description="Helical" evidence="9">
    <location>
        <begin position="436"/>
        <end position="458"/>
    </location>
</feature>
<dbReference type="FunFam" id="3.40.50.300:FF:000337">
    <property type="entry name" value="ABC transporter G family member 22"/>
    <property type="match status" value="1"/>
</dbReference>
<dbReference type="PANTHER" id="PTHR48041:SF111">
    <property type="entry name" value="ABC TRANSPORTER G FAMILY MEMBER 14"/>
    <property type="match status" value="1"/>
</dbReference>
<evidence type="ECO:0000256" key="8">
    <source>
        <dbReference type="ARBA" id="ARBA00023136"/>
    </source>
</evidence>
<evidence type="ECO:0000256" key="9">
    <source>
        <dbReference type="SAM" id="Phobius"/>
    </source>
</evidence>
<evidence type="ECO:0000256" key="1">
    <source>
        <dbReference type="ARBA" id="ARBA00004141"/>
    </source>
</evidence>
<keyword evidence="4 9" id="KW-0812">Transmembrane</keyword>
<dbReference type="SMART" id="SM00382">
    <property type="entry name" value="AAA"/>
    <property type="match status" value="1"/>
</dbReference>
<evidence type="ECO:0000256" key="5">
    <source>
        <dbReference type="ARBA" id="ARBA00022741"/>
    </source>
</evidence>
<keyword evidence="6" id="KW-0067">ATP-binding</keyword>
<evidence type="ECO:0000313" key="11">
    <source>
        <dbReference type="EMBL" id="KAK1273085.1"/>
    </source>
</evidence>
<dbReference type="GO" id="GO:0016887">
    <property type="term" value="F:ATP hydrolysis activity"/>
    <property type="evidence" value="ECO:0007669"/>
    <property type="project" value="InterPro"/>
</dbReference>
<dbReference type="Pfam" id="PF00005">
    <property type="entry name" value="ABC_tran"/>
    <property type="match status" value="1"/>
</dbReference>
<dbReference type="GO" id="GO:0140359">
    <property type="term" value="F:ABC-type transporter activity"/>
    <property type="evidence" value="ECO:0007669"/>
    <property type="project" value="InterPro"/>
</dbReference>
<feature type="transmembrane region" description="Helical" evidence="9">
    <location>
        <begin position="407"/>
        <end position="424"/>
    </location>
</feature>
<dbReference type="PROSITE" id="PS50893">
    <property type="entry name" value="ABC_TRANSPORTER_2"/>
    <property type="match status" value="1"/>
</dbReference>
<feature type="transmembrane region" description="Helical" evidence="9">
    <location>
        <begin position="622"/>
        <end position="644"/>
    </location>
</feature>
<dbReference type="Pfam" id="PF01061">
    <property type="entry name" value="ABC2_membrane"/>
    <property type="match status" value="1"/>
</dbReference>
<dbReference type="InterPro" id="IPR003593">
    <property type="entry name" value="AAA+_ATPase"/>
</dbReference>
<keyword evidence="8 9" id="KW-0472">Membrane</keyword>
<evidence type="ECO:0000259" key="10">
    <source>
        <dbReference type="PROSITE" id="PS50893"/>
    </source>
</evidence>
<dbReference type="InterPro" id="IPR027417">
    <property type="entry name" value="P-loop_NTPase"/>
</dbReference>
<reference evidence="11" key="1">
    <citation type="journal article" date="2023" name="Nat. Commun.">
        <title>Diploid and tetraploid genomes of Acorus and the evolution of monocots.</title>
        <authorList>
            <person name="Ma L."/>
            <person name="Liu K.W."/>
            <person name="Li Z."/>
            <person name="Hsiao Y.Y."/>
            <person name="Qi Y."/>
            <person name="Fu T."/>
            <person name="Tang G.D."/>
            <person name="Zhang D."/>
            <person name="Sun W.H."/>
            <person name="Liu D.K."/>
            <person name="Li Y."/>
            <person name="Chen G.Z."/>
            <person name="Liu X.D."/>
            <person name="Liao X.Y."/>
            <person name="Jiang Y.T."/>
            <person name="Yu X."/>
            <person name="Hao Y."/>
            <person name="Huang J."/>
            <person name="Zhao X.W."/>
            <person name="Ke S."/>
            <person name="Chen Y.Y."/>
            <person name="Wu W.L."/>
            <person name="Hsu J.L."/>
            <person name="Lin Y.F."/>
            <person name="Huang M.D."/>
            <person name="Li C.Y."/>
            <person name="Huang L."/>
            <person name="Wang Z.W."/>
            <person name="Zhao X."/>
            <person name="Zhong W.Y."/>
            <person name="Peng D.H."/>
            <person name="Ahmad S."/>
            <person name="Lan S."/>
            <person name="Zhang J.S."/>
            <person name="Tsai W.C."/>
            <person name="Van de Peer Y."/>
            <person name="Liu Z.J."/>
        </authorList>
    </citation>
    <scope>NUCLEOTIDE SEQUENCE</scope>
    <source>
        <strain evidence="11">SCP</strain>
    </source>
</reference>
<reference evidence="11" key="2">
    <citation type="submission" date="2023-06" db="EMBL/GenBank/DDBJ databases">
        <authorList>
            <person name="Ma L."/>
            <person name="Liu K.-W."/>
            <person name="Li Z."/>
            <person name="Hsiao Y.-Y."/>
            <person name="Qi Y."/>
            <person name="Fu T."/>
            <person name="Tang G."/>
            <person name="Zhang D."/>
            <person name="Sun W.-H."/>
            <person name="Liu D.-K."/>
            <person name="Li Y."/>
            <person name="Chen G.-Z."/>
            <person name="Liu X.-D."/>
            <person name="Liao X.-Y."/>
            <person name="Jiang Y.-T."/>
            <person name="Yu X."/>
            <person name="Hao Y."/>
            <person name="Huang J."/>
            <person name="Zhao X.-W."/>
            <person name="Ke S."/>
            <person name="Chen Y.-Y."/>
            <person name="Wu W.-L."/>
            <person name="Hsu J.-L."/>
            <person name="Lin Y.-F."/>
            <person name="Huang M.-D."/>
            <person name="Li C.-Y."/>
            <person name="Huang L."/>
            <person name="Wang Z.-W."/>
            <person name="Zhao X."/>
            <person name="Zhong W.-Y."/>
            <person name="Peng D.-H."/>
            <person name="Ahmad S."/>
            <person name="Lan S."/>
            <person name="Zhang J.-S."/>
            <person name="Tsai W.-C."/>
            <person name="Van De Peer Y."/>
            <person name="Liu Z.-J."/>
        </authorList>
    </citation>
    <scope>NUCLEOTIDE SEQUENCE</scope>
    <source>
        <strain evidence="11">SCP</strain>
        <tissue evidence="11">Leaves</tissue>
    </source>
</reference>
<comment type="similarity">
    <text evidence="2">Belongs to the ABC transporter superfamily. ABCG family. Eye pigment precursor importer (TC 3.A.1.204) subfamily.</text>
</comment>
<dbReference type="SUPFAM" id="SSF52540">
    <property type="entry name" value="P-loop containing nucleoside triphosphate hydrolases"/>
    <property type="match status" value="1"/>
</dbReference>
<gene>
    <name evidence="11" type="ORF">QJS04_geneDACA012271</name>
</gene>
<evidence type="ECO:0000256" key="7">
    <source>
        <dbReference type="ARBA" id="ARBA00022989"/>
    </source>
</evidence>
<dbReference type="GO" id="GO:0005524">
    <property type="term" value="F:ATP binding"/>
    <property type="evidence" value="ECO:0007669"/>
    <property type="project" value="UniProtKB-KW"/>
</dbReference>
<dbReference type="GO" id="GO:0005886">
    <property type="term" value="C:plasma membrane"/>
    <property type="evidence" value="ECO:0007669"/>
    <property type="project" value="TreeGrafter"/>
</dbReference>
<dbReference type="CDD" id="cd03213">
    <property type="entry name" value="ABCG_EPDR"/>
    <property type="match status" value="1"/>
</dbReference>
<evidence type="ECO:0000313" key="12">
    <source>
        <dbReference type="Proteomes" id="UP001179952"/>
    </source>
</evidence>
<dbReference type="InterPro" id="IPR013525">
    <property type="entry name" value="ABC2_TM"/>
</dbReference>
<sequence length="688" mass="76718">MPPHEPKHPAPITFDRPNENKIMNNPTVFAYPTPPPPPLHHSIINANSSSPITACVYPVTLKFEEVVYKVKSSSGSEKSILNGITGMVCPGEILAMLGPSGSGKTTLLTALGGRLMGKLSGKITYNGQPFTGGPIKRRTGFVAQDDVLYPHLTVTETLVFTALLRLPSSLSHPEKASYAEQVITELGLTRCRHSMIGGPLFRGISGGERKRVSIGLEMLVNPSLLLLDEPTSGLDSTTAQRILNTVKRLARGGRTVVTTIHQPSSRLYHTFDKVVLLSEGCPIYHGRASDALDYFESIGFASPVTVNPADLLLDLANGIAPDLSEEGEPQMSVEEQQKLVRETLISAYDRNIATRLKAELCAPDDHPNNRDANSSKNEQWSTSWWEQFNVLLKRGLKERRHESFNRLRIFQVISVAFLGGLLWWHTPSSHIQDRIALMFFFSVFWGFFPLYNAVFTFPQERAMLIKERSSGMYRLSSYFLARTIGDLPMELALPTAFVIIIYWMGGLKPDPSAFTLSLLIVLFNVLVSQSLGLAIGAILMDVKQATTLASVTTLVFLIAGGYYVQQIPPFILWLKYLSYSYYCYKLLLGVQFNEDDYYNCDTGRHCRVADFPPIKSVGLTNLWIDVCIMALMLVAYRLLAYLALHRLHVRGTVCHSNYGKPPNQLQIKKDVMLHKVRYITICPQLTMA</sequence>
<evidence type="ECO:0000256" key="3">
    <source>
        <dbReference type="ARBA" id="ARBA00022448"/>
    </source>
</evidence>
<feature type="transmembrane region" description="Helical" evidence="9">
    <location>
        <begin position="516"/>
        <end position="539"/>
    </location>
</feature>
<proteinExistence type="inferred from homology"/>